<evidence type="ECO:0000256" key="1">
    <source>
        <dbReference type="SAM" id="MobiDB-lite"/>
    </source>
</evidence>
<dbReference type="PANTHER" id="PTHR34193:SF10">
    <property type="entry name" value="DUF1645 FAMILY PROTEIN"/>
    <property type="match status" value="1"/>
</dbReference>
<organism evidence="2 3">
    <name type="scientific">Stylosanthes scabra</name>
    <dbReference type="NCBI Taxonomy" id="79078"/>
    <lineage>
        <taxon>Eukaryota</taxon>
        <taxon>Viridiplantae</taxon>
        <taxon>Streptophyta</taxon>
        <taxon>Embryophyta</taxon>
        <taxon>Tracheophyta</taxon>
        <taxon>Spermatophyta</taxon>
        <taxon>Magnoliopsida</taxon>
        <taxon>eudicotyledons</taxon>
        <taxon>Gunneridae</taxon>
        <taxon>Pentapetalae</taxon>
        <taxon>rosids</taxon>
        <taxon>fabids</taxon>
        <taxon>Fabales</taxon>
        <taxon>Fabaceae</taxon>
        <taxon>Papilionoideae</taxon>
        <taxon>50 kb inversion clade</taxon>
        <taxon>dalbergioids sensu lato</taxon>
        <taxon>Dalbergieae</taxon>
        <taxon>Pterocarpus clade</taxon>
        <taxon>Stylosanthes</taxon>
    </lineage>
</organism>
<evidence type="ECO:0000313" key="2">
    <source>
        <dbReference type="EMBL" id="MED6207588.1"/>
    </source>
</evidence>
<feature type="region of interest" description="Disordered" evidence="1">
    <location>
        <begin position="70"/>
        <end position="117"/>
    </location>
</feature>
<name>A0ABU6YFK9_9FABA</name>
<protein>
    <submittedName>
        <fullName evidence="2">Uncharacterized protein</fullName>
    </submittedName>
</protein>
<reference evidence="2 3" key="1">
    <citation type="journal article" date="2023" name="Plants (Basel)">
        <title>Bridging the Gap: Combining Genomics and Transcriptomics Approaches to Understand Stylosanthes scabra, an Orphan Legume from the Brazilian Caatinga.</title>
        <authorList>
            <person name="Ferreira-Neto J.R.C."/>
            <person name="da Silva M.D."/>
            <person name="Binneck E."/>
            <person name="de Melo N.F."/>
            <person name="da Silva R.H."/>
            <person name="de Melo A.L.T.M."/>
            <person name="Pandolfi V."/>
            <person name="Bustamante F.O."/>
            <person name="Brasileiro-Vidal A.C."/>
            <person name="Benko-Iseppon A.M."/>
        </authorList>
    </citation>
    <scope>NUCLEOTIDE SEQUENCE [LARGE SCALE GENOMIC DNA]</scope>
    <source>
        <tissue evidence="2">Leaves</tissue>
    </source>
</reference>
<accession>A0ABU6YFK9</accession>
<sequence>MSSFNSDSKNLKVVECSPFLPRSRRCNGLSDPSKIKAIEEGRKELMEMVQGMPDSSFELSFQDMVVHDKQVLQSQPYQDEENKKKQSLSNSSGKGQAKKPKKTKKSESINRPKQMMRVESMDSASFLLKMFIPTSLTKLKVKNASKDWSVKSCGSGDDRGCGDKSWYIRCSYFVVEQEEGGEAATPTDPTSACKAGQVQTSDRLTAERTKQVADGDREQPDLLSLQPSTSPEVAIDTGLAEETVG</sequence>
<dbReference type="Proteomes" id="UP001341840">
    <property type="component" value="Unassembled WGS sequence"/>
</dbReference>
<evidence type="ECO:0000313" key="3">
    <source>
        <dbReference type="Proteomes" id="UP001341840"/>
    </source>
</evidence>
<gene>
    <name evidence="2" type="ORF">PIB30_037108</name>
</gene>
<dbReference type="EMBL" id="JASCZI010241840">
    <property type="protein sequence ID" value="MED6207588.1"/>
    <property type="molecule type" value="Genomic_DNA"/>
</dbReference>
<feature type="region of interest" description="Disordered" evidence="1">
    <location>
        <begin position="178"/>
        <end position="245"/>
    </location>
</feature>
<proteinExistence type="predicted"/>
<keyword evidence="3" id="KW-1185">Reference proteome</keyword>
<dbReference type="PANTHER" id="PTHR34193">
    <property type="entry name" value="OS11G0199801 PROTEIN"/>
    <property type="match status" value="1"/>
</dbReference>
<comment type="caution">
    <text evidence="2">The sequence shown here is derived from an EMBL/GenBank/DDBJ whole genome shotgun (WGS) entry which is preliminary data.</text>
</comment>
<feature type="compositionally biased region" description="Basic and acidic residues" evidence="1">
    <location>
        <begin position="204"/>
        <end position="220"/>
    </location>
</feature>